<keyword evidence="5" id="KW-0378">Hydrolase</keyword>
<evidence type="ECO:0000256" key="2">
    <source>
        <dbReference type="ARBA" id="ARBA00012247"/>
    </source>
</evidence>
<dbReference type="PANTHER" id="PTHR43620">
    <property type="entry name" value="GLYCEROPHOSPHORYL DIESTER PHOSPHODIESTERASE"/>
    <property type="match status" value="1"/>
</dbReference>
<dbReference type="EMBL" id="JAPCID010000019">
    <property type="protein sequence ID" value="MDA0138874.1"/>
    <property type="molecule type" value="Genomic_DNA"/>
</dbReference>
<keyword evidence="3 7" id="KW-0732">Signal</keyword>
<protein>
    <recommendedName>
        <fullName evidence="2">glycerophosphodiester phosphodiesterase</fullName>
        <ecNumber evidence="2">3.1.4.46</ecNumber>
    </recommendedName>
</protein>
<feature type="signal peptide" evidence="7">
    <location>
        <begin position="1"/>
        <end position="25"/>
    </location>
</feature>
<dbReference type="RefSeq" id="WP_202953410.1">
    <property type="nucleotide sequence ID" value="NZ_JAPCID010000019.1"/>
</dbReference>
<evidence type="ECO:0000259" key="8">
    <source>
        <dbReference type="PROSITE" id="PS51704"/>
    </source>
</evidence>
<name>A0ABT4RJZ5_9ACTN</name>
<comment type="similarity">
    <text evidence="1">Belongs to the glycerophosphoryl diester phosphodiesterase family.</text>
</comment>
<comment type="caution">
    <text evidence="9">The sequence shown here is derived from an EMBL/GenBank/DDBJ whole genome shotgun (WGS) entry which is preliminary data.</text>
</comment>
<evidence type="ECO:0000256" key="5">
    <source>
        <dbReference type="ARBA" id="ARBA00022801"/>
    </source>
</evidence>
<keyword evidence="10" id="KW-1185">Reference proteome</keyword>
<keyword evidence="4" id="KW-0319">Glycerol metabolism</keyword>
<evidence type="ECO:0000256" key="6">
    <source>
        <dbReference type="ARBA" id="ARBA00047512"/>
    </source>
</evidence>
<dbReference type="PROSITE" id="PS51704">
    <property type="entry name" value="GP_PDE"/>
    <property type="match status" value="1"/>
</dbReference>
<evidence type="ECO:0000256" key="7">
    <source>
        <dbReference type="SAM" id="SignalP"/>
    </source>
</evidence>
<reference evidence="9" key="1">
    <citation type="submission" date="2022-10" db="EMBL/GenBank/DDBJ databases">
        <title>The WGS of Solirubrobacter sp. CPCC 204708.</title>
        <authorList>
            <person name="Jiang Z."/>
        </authorList>
    </citation>
    <scope>NUCLEOTIDE SEQUENCE</scope>
    <source>
        <strain evidence="9">CPCC 204708</strain>
    </source>
</reference>
<evidence type="ECO:0000256" key="4">
    <source>
        <dbReference type="ARBA" id="ARBA00022798"/>
    </source>
</evidence>
<organism evidence="9 10">
    <name type="scientific">Solirubrobacter deserti</name>
    <dbReference type="NCBI Taxonomy" id="2282478"/>
    <lineage>
        <taxon>Bacteria</taxon>
        <taxon>Bacillati</taxon>
        <taxon>Actinomycetota</taxon>
        <taxon>Thermoleophilia</taxon>
        <taxon>Solirubrobacterales</taxon>
        <taxon>Solirubrobacteraceae</taxon>
        <taxon>Solirubrobacter</taxon>
    </lineage>
</organism>
<feature type="chain" id="PRO_5045760765" description="glycerophosphodiester phosphodiesterase" evidence="7">
    <location>
        <begin position="26"/>
        <end position="367"/>
    </location>
</feature>
<feature type="domain" description="GP-PDE" evidence="8">
    <location>
        <begin position="37"/>
        <end position="361"/>
    </location>
</feature>
<sequence>MHRRVLASAVAGVLALGLAVPAAEASRTWGSGHRGEPLVIGHRGASAYRPEHTLAAYQLAIDMGADYIEPDLVSTKDRVLVARHENEISGTTDVASRPEFANRRTTKTIDGTAITGWFTEDFTLAELKTLRAIERIPQLRPLNTAFNGLYQVPTLQEVIDLAKREDVGIYPETKHPTYFDSINLSLEEPLVRTLRANGLDRPNADVFVQSFEVSNLQELSRDLRVPIVQLTSAAGRPYDFTAKGDPRTYADLTSASGLRWVSRYADGLGPEKNQIVPRDAAGKLQAPTSLVNDAHRAGLQVHPYTFRPENNFLSADHREGDPASPEYPRARGNQAAELKLFFKLGVDGVFADNPDTAVAVRRKVFGR</sequence>
<dbReference type="CDD" id="cd08602">
    <property type="entry name" value="GDPD_ScGlpQ1_like"/>
    <property type="match status" value="1"/>
</dbReference>
<evidence type="ECO:0000256" key="3">
    <source>
        <dbReference type="ARBA" id="ARBA00022729"/>
    </source>
</evidence>
<gene>
    <name evidence="9" type="ORF">OJ962_15330</name>
</gene>
<proteinExistence type="inferred from homology"/>
<dbReference type="EC" id="3.1.4.46" evidence="2"/>
<evidence type="ECO:0000256" key="1">
    <source>
        <dbReference type="ARBA" id="ARBA00007277"/>
    </source>
</evidence>
<accession>A0ABT4RJZ5</accession>
<dbReference type="InterPro" id="IPR017946">
    <property type="entry name" value="PLC-like_Pdiesterase_TIM-brl"/>
</dbReference>
<evidence type="ECO:0000313" key="9">
    <source>
        <dbReference type="EMBL" id="MDA0138874.1"/>
    </source>
</evidence>
<comment type="catalytic activity">
    <reaction evidence="6">
        <text>a sn-glycero-3-phosphodiester + H2O = an alcohol + sn-glycerol 3-phosphate + H(+)</text>
        <dbReference type="Rhea" id="RHEA:12969"/>
        <dbReference type="ChEBI" id="CHEBI:15377"/>
        <dbReference type="ChEBI" id="CHEBI:15378"/>
        <dbReference type="ChEBI" id="CHEBI:30879"/>
        <dbReference type="ChEBI" id="CHEBI:57597"/>
        <dbReference type="ChEBI" id="CHEBI:83408"/>
        <dbReference type="EC" id="3.1.4.46"/>
    </reaction>
</comment>
<dbReference type="Proteomes" id="UP001147700">
    <property type="component" value="Unassembled WGS sequence"/>
</dbReference>
<dbReference type="InterPro" id="IPR030395">
    <property type="entry name" value="GP_PDE_dom"/>
</dbReference>
<dbReference type="SUPFAM" id="SSF51695">
    <property type="entry name" value="PLC-like phosphodiesterases"/>
    <property type="match status" value="1"/>
</dbReference>
<evidence type="ECO:0000313" key="10">
    <source>
        <dbReference type="Proteomes" id="UP001147700"/>
    </source>
</evidence>
<dbReference type="PANTHER" id="PTHR43620:SF7">
    <property type="entry name" value="GLYCEROPHOSPHODIESTER PHOSPHODIESTERASE GDPD5-RELATED"/>
    <property type="match status" value="1"/>
</dbReference>
<dbReference type="Gene3D" id="3.20.20.190">
    <property type="entry name" value="Phosphatidylinositol (PI) phosphodiesterase"/>
    <property type="match status" value="1"/>
</dbReference>
<dbReference type="Pfam" id="PF03009">
    <property type="entry name" value="GDPD"/>
    <property type="match status" value="1"/>
</dbReference>